<keyword evidence="1" id="KW-1133">Transmembrane helix</keyword>
<gene>
    <name evidence="3" type="ORF">COX37_01070</name>
</gene>
<proteinExistence type="predicted"/>
<evidence type="ECO:0000313" key="4">
    <source>
        <dbReference type="Proteomes" id="UP000229976"/>
    </source>
</evidence>
<reference evidence="3 4" key="1">
    <citation type="submission" date="2017-09" db="EMBL/GenBank/DDBJ databases">
        <title>Depth-based differentiation of microbial function through sediment-hosted aquifers and enrichment of novel symbionts in the deep terrestrial subsurface.</title>
        <authorList>
            <person name="Probst A.J."/>
            <person name="Ladd B."/>
            <person name="Jarett J.K."/>
            <person name="Geller-Mcgrath D.E."/>
            <person name="Sieber C.M."/>
            <person name="Emerson J.B."/>
            <person name="Anantharaman K."/>
            <person name="Thomas B.C."/>
            <person name="Malmstrom R."/>
            <person name="Stieglmeier M."/>
            <person name="Klingl A."/>
            <person name="Woyke T."/>
            <person name="Ryan C.M."/>
            <person name="Banfield J.F."/>
        </authorList>
    </citation>
    <scope>NUCLEOTIDE SEQUENCE [LARGE SCALE GENOMIC DNA]</scope>
    <source>
        <strain evidence="3">CG23_combo_of_CG06-09_8_20_14_all_39_17</strain>
    </source>
</reference>
<dbReference type="Proteomes" id="UP000229976">
    <property type="component" value="Unassembled WGS sequence"/>
</dbReference>
<organism evidence="3 4">
    <name type="scientific">Candidatus Nealsonbacteria bacterium CG23_combo_of_CG06-09_8_20_14_all_39_17</name>
    <dbReference type="NCBI Taxonomy" id="1974722"/>
    <lineage>
        <taxon>Bacteria</taxon>
        <taxon>Candidatus Nealsoniibacteriota</taxon>
    </lineage>
</organism>
<dbReference type="InterPro" id="IPR058441">
    <property type="entry name" value="DUF8128"/>
</dbReference>
<dbReference type="EMBL" id="PCRO01000014">
    <property type="protein sequence ID" value="PIP22969.1"/>
    <property type="molecule type" value="Genomic_DNA"/>
</dbReference>
<comment type="caution">
    <text evidence="3">The sequence shown here is derived from an EMBL/GenBank/DDBJ whole genome shotgun (WGS) entry which is preliminary data.</text>
</comment>
<evidence type="ECO:0000313" key="3">
    <source>
        <dbReference type="EMBL" id="PIP22969.1"/>
    </source>
</evidence>
<sequence>MILSPSFYSELSSFSLYVWHIIVSWWWVPLPFWLRAKAEERYLDFITNRWDGKTKRILLEIRIPEVSLKSIKAMDQVISSLHGIHDSPTPKEKWVEGVCQQSIAFEIAGIEGVVHFFVRVPEPWKGFVEAAFYAQYPDAEISQVDDYTKNVPQNIPNKEWKIWGVEFIAARNELYPIKTYPKFEVGREIKETGGKSMKEEERVDPLASLLESMSSLGPGEQMWIQYLAKPVMDKNYDWVTKSKKLVDKLSQRPEKKKVASEVMNTFDEARAALYHVIVGKKEEKSAKEEKKEIFSPEMKLTPGERELLTCVEEKMGKFGFVTTFRAVYIAKKGVFFKPRVKGLFGFSKSLSLGEYGGGFKPWSPGTTKVKSIWIGILDKRRLYIRERRKFRYFTKRYPGVFPRSKAEDGQSVKMILNTEELATLFHFPGKIAAPATGVAWLEQKKGEAPPELPVE</sequence>
<keyword evidence="1" id="KW-0472">Membrane</keyword>
<dbReference type="AlphaFoldDB" id="A0A2G9YUV9"/>
<name>A0A2G9YUV9_9BACT</name>
<keyword evidence="1" id="KW-0812">Transmembrane</keyword>
<feature type="transmembrane region" description="Helical" evidence="1">
    <location>
        <begin position="16"/>
        <end position="34"/>
    </location>
</feature>
<feature type="domain" description="DUF8128" evidence="2">
    <location>
        <begin position="58"/>
        <end position="361"/>
    </location>
</feature>
<accession>A0A2G9YUV9</accession>
<evidence type="ECO:0000256" key="1">
    <source>
        <dbReference type="SAM" id="Phobius"/>
    </source>
</evidence>
<dbReference type="Pfam" id="PF26449">
    <property type="entry name" value="DUF8128"/>
    <property type="match status" value="1"/>
</dbReference>
<evidence type="ECO:0000259" key="2">
    <source>
        <dbReference type="Pfam" id="PF26449"/>
    </source>
</evidence>
<protein>
    <recommendedName>
        <fullName evidence="2">DUF8128 domain-containing protein</fullName>
    </recommendedName>
</protein>